<evidence type="ECO:0000313" key="1">
    <source>
        <dbReference type="EMBL" id="MFM0718111.1"/>
    </source>
</evidence>
<proteinExistence type="predicted"/>
<dbReference type="RefSeq" id="WP_408141726.1">
    <property type="nucleotide sequence ID" value="NZ_JAQQCJ010000009.1"/>
</dbReference>
<reference evidence="1 2" key="1">
    <citation type="journal article" date="2024" name="Chem. Sci.">
        <title>Discovery of megapolipeptins by genome mining of a Burkholderiales bacteria collection.</title>
        <authorList>
            <person name="Paulo B.S."/>
            <person name="Recchia M.J.J."/>
            <person name="Lee S."/>
            <person name="Fergusson C.H."/>
            <person name="Romanowski S.B."/>
            <person name="Hernandez A."/>
            <person name="Krull N."/>
            <person name="Liu D.Y."/>
            <person name="Cavanagh H."/>
            <person name="Bos A."/>
            <person name="Gray C.A."/>
            <person name="Murphy B.T."/>
            <person name="Linington R.G."/>
            <person name="Eustaquio A.S."/>
        </authorList>
    </citation>
    <scope>NUCLEOTIDE SEQUENCE [LARGE SCALE GENOMIC DNA]</scope>
    <source>
        <strain evidence="1 2">RL17-350-BIC-E</strain>
    </source>
</reference>
<dbReference type="Proteomes" id="UP001629392">
    <property type="component" value="Unassembled WGS sequence"/>
</dbReference>
<protein>
    <submittedName>
        <fullName evidence="1">Uncharacterized protein</fullName>
    </submittedName>
</protein>
<organism evidence="1 2">
    <name type="scientific">Paraburkholderia strydomiana</name>
    <dbReference type="NCBI Taxonomy" id="1245417"/>
    <lineage>
        <taxon>Bacteria</taxon>
        <taxon>Pseudomonadati</taxon>
        <taxon>Pseudomonadota</taxon>
        <taxon>Betaproteobacteria</taxon>
        <taxon>Burkholderiales</taxon>
        <taxon>Burkholderiaceae</taxon>
        <taxon>Paraburkholderia</taxon>
    </lineage>
</organism>
<accession>A0ABW9EGG0</accession>
<name>A0ABW9EGG0_9BURK</name>
<sequence length="121" mass="13636">MTITESLEKFGHFHDWYLDIVATGPNREPRTLTLGLYLDDKRATVTFEGVTCVHLENWGLLNIVYAIRLLRPDDAGYIRARDILAKTERLSDLNGANVAYMYATLGAEIAVEFGSLRIEST</sequence>
<dbReference type="EMBL" id="JAQQCL010000012">
    <property type="protein sequence ID" value="MFM0718111.1"/>
    <property type="molecule type" value="Genomic_DNA"/>
</dbReference>
<gene>
    <name evidence="1" type="ORF">PQQ73_17415</name>
</gene>
<keyword evidence="2" id="KW-1185">Reference proteome</keyword>
<evidence type="ECO:0000313" key="2">
    <source>
        <dbReference type="Proteomes" id="UP001629392"/>
    </source>
</evidence>
<comment type="caution">
    <text evidence="1">The sequence shown here is derived from an EMBL/GenBank/DDBJ whole genome shotgun (WGS) entry which is preliminary data.</text>
</comment>